<keyword evidence="2" id="KW-1185">Reference proteome</keyword>
<name>A0A3A1QVT2_9BACI</name>
<dbReference type="EMBL" id="QXIR01000017">
    <property type="protein sequence ID" value="RIW32527.1"/>
    <property type="molecule type" value="Genomic_DNA"/>
</dbReference>
<dbReference type="OrthoDB" id="2427411at2"/>
<organism evidence="1 2">
    <name type="scientific">Bacillus salacetis</name>
    <dbReference type="NCBI Taxonomy" id="2315464"/>
    <lineage>
        <taxon>Bacteria</taxon>
        <taxon>Bacillati</taxon>
        <taxon>Bacillota</taxon>
        <taxon>Bacilli</taxon>
        <taxon>Bacillales</taxon>
        <taxon>Bacillaceae</taxon>
        <taxon>Bacillus</taxon>
    </lineage>
</organism>
<proteinExistence type="predicted"/>
<dbReference type="AlphaFoldDB" id="A0A3A1QVT2"/>
<sequence>MEENKLISEVGRVIILKQSSKEIMNKLLDTEYIDAKLKELSYEHTSHTVVLKYGDPAGNKKDYQVIFKDCFSASFNTWLEGMSGTVPEKPDNNFFLHNIEIEDIEVNGIQLYKCSLTIPMMDCQVTCVSIEINYPN</sequence>
<evidence type="ECO:0000313" key="1">
    <source>
        <dbReference type="EMBL" id="RIW32527.1"/>
    </source>
</evidence>
<accession>A0A3A1QVT2</accession>
<comment type="caution">
    <text evidence="1">The sequence shown here is derived from an EMBL/GenBank/DDBJ whole genome shotgun (WGS) entry which is preliminary data.</text>
</comment>
<protein>
    <submittedName>
        <fullName evidence="1">Uncharacterized protein</fullName>
    </submittedName>
</protein>
<dbReference type="RefSeq" id="WP_119547370.1">
    <property type="nucleotide sequence ID" value="NZ_QXIR01000017.1"/>
</dbReference>
<gene>
    <name evidence="1" type="ORF">D3H55_13145</name>
</gene>
<dbReference type="Proteomes" id="UP000265801">
    <property type="component" value="Unassembled WGS sequence"/>
</dbReference>
<evidence type="ECO:0000313" key="2">
    <source>
        <dbReference type="Proteomes" id="UP000265801"/>
    </source>
</evidence>
<reference evidence="1 2" key="1">
    <citation type="submission" date="2018-09" db="EMBL/GenBank/DDBJ databases">
        <title>Bacillus saliacetes sp. nov., isolated from Thai shrimp paste (Ka-pi).</title>
        <authorList>
            <person name="Daroonpunt R."/>
            <person name="Tanasupawat S."/>
            <person name="Yiamsombut S."/>
        </authorList>
    </citation>
    <scope>NUCLEOTIDE SEQUENCE [LARGE SCALE GENOMIC DNA]</scope>
    <source>
        <strain evidence="1 2">SKP7-4</strain>
    </source>
</reference>